<dbReference type="PANTHER" id="PTHR45766">
    <property type="entry name" value="DNA ANNEALING HELICASE AND ENDONUCLEASE ZRANB3 FAMILY MEMBER"/>
    <property type="match status" value="1"/>
</dbReference>
<keyword evidence="3" id="KW-0347">Helicase</keyword>
<dbReference type="GO" id="GO:0006281">
    <property type="term" value="P:DNA repair"/>
    <property type="evidence" value="ECO:0007669"/>
    <property type="project" value="TreeGrafter"/>
</dbReference>
<name>A0A4W5PPI8_9TELE</name>
<dbReference type="Pfam" id="PF00176">
    <property type="entry name" value="SNF2-rel_dom"/>
    <property type="match status" value="1"/>
</dbReference>
<dbReference type="STRING" id="62062.ENSHHUP00000065412"/>
<dbReference type="AlphaFoldDB" id="A0A4W5PPI8"/>
<keyword evidence="7" id="KW-1185">Reference proteome</keyword>
<evidence type="ECO:0000256" key="4">
    <source>
        <dbReference type="ARBA" id="ARBA00022840"/>
    </source>
</evidence>
<dbReference type="InterPro" id="IPR000330">
    <property type="entry name" value="SNF2_N"/>
</dbReference>
<dbReference type="GO" id="GO:0016787">
    <property type="term" value="F:hydrolase activity"/>
    <property type="evidence" value="ECO:0007669"/>
    <property type="project" value="UniProtKB-KW"/>
</dbReference>
<dbReference type="GO" id="GO:0004520">
    <property type="term" value="F:DNA endonuclease activity"/>
    <property type="evidence" value="ECO:0007669"/>
    <property type="project" value="TreeGrafter"/>
</dbReference>
<dbReference type="InterPro" id="IPR027417">
    <property type="entry name" value="P-loop_NTPase"/>
</dbReference>
<organism evidence="6 7">
    <name type="scientific">Hucho hucho</name>
    <name type="common">huchen</name>
    <dbReference type="NCBI Taxonomy" id="62062"/>
    <lineage>
        <taxon>Eukaryota</taxon>
        <taxon>Metazoa</taxon>
        <taxon>Chordata</taxon>
        <taxon>Craniata</taxon>
        <taxon>Vertebrata</taxon>
        <taxon>Euteleostomi</taxon>
        <taxon>Actinopterygii</taxon>
        <taxon>Neopterygii</taxon>
        <taxon>Teleostei</taxon>
        <taxon>Protacanthopterygii</taxon>
        <taxon>Salmoniformes</taxon>
        <taxon>Salmonidae</taxon>
        <taxon>Salmoninae</taxon>
        <taxon>Hucho</taxon>
    </lineage>
</organism>
<reference evidence="7" key="1">
    <citation type="submission" date="2018-06" db="EMBL/GenBank/DDBJ databases">
        <title>Genome assembly of Danube salmon.</title>
        <authorList>
            <person name="Macqueen D.J."/>
            <person name="Gundappa M.K."/>
        </authorList>
    </citation>
    <scope>NUCLEOTIDE SEQUENCE [LARGE SCALE GENOMIC DNA]</scope>
</reference>
<dbReference type="Ensembl" id="ENSHHUT00000067628.1">
    <property type="protein sequence ID" value="ENSHHUP00000065412.1"/>
    <property type="gene ID" value="ENSHHUG00000038614.1"/>
</dbReference>
<evidence type="ECO:0000313" key="6">
    <source>
        <dbReference type="Ensembl" id="ENSHHUP00000065412.1"/>
    </source>
</evidence>
<sequence length="123" mass="14206">MSAVQDRVCDPKNSHVDRRWDSQLSVLPDKLQQRLMPFQKEGVKFALSKNGRCMIADEMGLGKTVQAISVAYAYRQEWPLLIVVPSSLKYPWIEEMERWIPELNPGDIHLVETKSDTLYVTPF</sequence>
<dbReference type="GO" id="GO:0004386">
    <property type="term" value="F:helicase activity"/>
    <property type="evidence" value="ECO:0007669"/>
    <property type="project" value="UniProtKB-KW"/>
</dbReference>
<accession>A0A4W5PPI8</accession>
<dbReference type="PANTHER" id="PTHR45766:SF3">
    <property type="entry name" value="DNA ANNEALING HELICASE AND ENDONUCLEASE ZRANB3"/>
    <property type="match status" value="1"/>
</dbReference>
<dbReference type="GO" id="GO:0005524">
    <property type="term" value="F:ATP binding"/>
    <property type="evidence" value="ECO:0007669"/>
    <property type="project" value="UniProtKB-KW"/>
</dbReference>
<evidence type="ECO:0000256" key="1">
    <source>
        <dbReference type="ARBA" id="ARBA00022741"/>
    </source>
</evidence>
<keyword evidence="4" id="KW-0067">ATP-binding</keyword>
<dbReference type="InterPro" id="IPR038718">
    <property type="entry name" value="SNF2-like_sf"/>
</dbReference>
<evidence type="ECO:0000256" key="3">
    <source>
        <dbReference type="ARBA" id="ARBA00022806"/>
    </source>
</evidence>
<protein>
    <recommendedName>
        <fullName evidence="5">Helicase ATP-binding domain-containing protein</fullName>
    </recommendedName>
</protein>
<dbReference type="GO" id="GO:0043596">
    <property type="term" value="C:nuclear replication fork"/>
    <property type="evidence" value="ECO:0007669"/>
    <property type="project" value="TreeGrafter"/>
</dbReference>
<dbReference type="PROSITE" id="PS51192">
    <property type="entry name" value="HELICASE_ATP_BIND_1"/>
    <property type="match status" value="1"/>
</dbReference>
<feature type="domain" description="Helicase ATP-binding" evidence="5">
    <location>
        <begin position="44"/>
        <end position="123"/>
    </location>
</feature>
<evidence type="ECO:0000256" key="2">
    <source>
        <dbReference type="ARBA" id="ARBA00022801"/>
    </source>
</evidence>
<dbReference type="InterPro" id="IPR014001">
    <property type="entry name" value="Helicase_ATP-bd"/>
</dbReference>
<evidence type="ECO:0000313" key="7">
    <source>
        <dbReference type="Proteomes" id="UP000314982"/>
    </source>
</evidence>
<dbReference type="GO" id="GO:0031297">
    <property type="term" value="P:replication fork processing"/>
    <property type="evidence" value="ECO:0007669"/>
    <property type="project" value="TreeGrafter"/>
</dbReference>
<reference evidence="6" key="3">
    <citation type="submission" date="2025-09" db="UniProtKB">
        <authorList>
            <consortium name="Ensembl"/>
        </authorList>
    </citation>
    <scope>IDENTIFICATION</scope>
</reference>
<dbReference type="Proteomes" id="UP000314982">
    <property type="component" value="Unassembled WGS sequence"/>
</dbReference>
<evidence type="ECO:0000259" key="5">
    <source>
        <dbReference type="PROSITE" id="PS51192"/>
    </source>
</evidence>
<dbReference type="SUPFAM" id="SSF52540">
    <property type="entry name" value="P-loop containing nucleoside triphosphate hydrolases"/>
    <property type="match status" value="1"/>
</dbReference>
<keyword evidence="1" id="KW-0547">Nucleotide-binding</keyword>
<proteinExistence type="predicted"/>
<keyword evidence="2" id="KW-0378">Hydrolase</keyword>
<dbReference type="GeneTree" id="ENSGT00940000158559"/>
<reference evidence="6" key="2">
    <citation type="submission" date="2025-08" db="UniProtKB">
        <authorList>
            <consortium name="Ensembl"/>
        </authorList>
    </citation>
    <scope>IDENTIFICATION</scope>
</reference>
<dbReference type="Gene3D" id="3.40.50.10810">
    <property type="entry name" value="Tandem AAA-ATPase domain"/>
    <property type="match status" value="1"/>
</dbReference>